<evidence type="ECO:0000313" key="3">
    <source>
        <dbReference type="Proteomes" id="UP000294919"/>
    </source>
</evidence>
<dbReference type="AlphaFoldDB" id="A0A4V2SCP3"/>
<feature type="transmembrane region" description="Helical" evidence="1">
    <location>
        <begin position="41"/>
        <end position="59"/>
    </location>
</feature>
<dbReference type="Proteomes" id="UP000294919">
    <property type="component" value="Unassembled WGS sequence"/>
</dbReference>
<dbReference type="EMBL" id="SLWV01000001">
    <property type="protein sequence ID" value="TCO79990.1"/>
    <property type="molecule type" value="Genomic_DNA"/>
</dbReference>
<dbReference type="Pfam" id="PF07456">
    <property type="entry name" value="Hpre_diP_synt_I"/>
    <property type="match status" value="1"/>
</dbReference>
<organism evidence="2 3">
    <name type="scientific">Marinisporobacter balticus</name>
    <dbReference type="NCBI Taxonomy" id="2018667"/>
    <lineage>
        <taxon>Bacteria</taxon>
        <taxon>Bacillati</taxon>
        <taxon>Bacillota</taxon>
        <taxon>Clostridia</taxon>
        <taxon>Peptostreptococcales</taxon>
        <taxon>Thermotaleaceae</taxon>
        <taxon>Marinisporobacter</taxon>
    </lineage>
</organism>
<dbReference type="PIRSF" id="PIRSF027391">
    <property type="entry name" value="Hpre_diP_synt_I"/>
    <property type="match status" value="1"/>
</dbReference>
<evidence type="ECO:0000313" key="2">
    <source>
        <dbReference type="EMBL" id="TCO79990.1"/>
    </source>
</evidence>
<keyword evidence="1" id="KW-1133">Transmembrane helix</keyword>
<keyword evidence="3" id="KW-1185">Reference proteome</keyword>
<keyword evidence="1" id="KW-0472">Membrane</keyword>
<feature type="transmembrane region" description="Helical" evidence="1">
    <location>
        <begin position="66"/>
        <end position="94"/>
    </location>
</feature>
<proteinExistence type="predicted"/>
<keyword evidence="1" id="KW-0812">Transmembrane</keyword>
<accession>A0A4V2SCP3</accession>
<name>A0A4V2SCP3_9FIRM</name>
<feature type="transmembrane region" description="Helical" evidence="1">
    <location>
        <begin position="137"/>
        <end position="160"/>
    </location>
</feature>
<protein>
    <submittedName>
        <fullName evidence="2">Heptaprenyl diphosphate synthase</fullName>
    </submittedName>
</protein>
<dbReference type="InterPro" id="IPR014535">
    <property type="entry name" value="Hpre_diP_synt_I"/>
</dbReference>
<dbReference type="OrthoDB" id="9799095at2"/>
<evidence type="ECO:0000256" key="1">
    <source>
        <dbReference type="SAM" id="Phobius"/>
    </source>
</evidence>
<reference evidence="2 3" key="1">
    <citation type="submission" date="2019-03" db="EMBL/GenBank/DDBJ databases">
        <title>Genomic Encyclopedia of Type Strains, Phase IV (KMG-IV): sequencing the most valuable type-strain genomes for metagenomic binning, comparative biology and taxonomic classification.</title>
        <authorList>
            <person name="Goeker M."/>
        </authorList>
    </citation>
    <scope>NUCLEOTIDE SEQUENCE [LARGE SCALE GENOMIC DNA]</scope>
    <source>
        <strain evidence="2 3">DSM 102940</strain>
    </source>
</reference>
<gene>
    <name evidence="2" type="ORF">EV214_101224</name>
</gene>
<dbReference type="Gene3D" id="1.10.1760.20">
    <property type="match status" value="1"/>
</dbReference>
<sequence length="181" mass="20010">MMNVRRMIYLSLLVAVGIALQIVETYIPLPIYGVPGAKLGLANIVNLVTLVVFGFKYALVVGTLRCFVATLGTGAVTGLFYSLSGALFSTFIMWLVDRYFSKQFSLIGVSVFGALAHNIAQLTVASLMVYNFLIFTYLPFMMIISLFTGYFVGLTSIYTANHLKKIVPKKGNGYKDRPRHI</sequence>
<comment type="caution">
    <text evidence="2">The sequence shown here is derived from an EMBL/GenBank/DDBJ whole genome shotgun (WGS) entry which is preliminary data.</text>
</comment>
<dbReference type="InterPro" id="IPR010898">
    <property type="entry name" value="Hpre_diP_synth_I"/>
</dbReference>